<proteinExistence type="predicted"/>
<comment type="caution">
    <text evidence="2">The sequence shown here is derived from an EMBL/GenBank/DDBJ whole genome shotgun (WGS) entry which is preliminary data.</text>
</comment>
<protein>
    <submittedName>
        <fullName evidence="2">Uncharacterized protein</fullName>
    </submittedName>
</protein>
<evidence type="ECO:0000313" key="2">
    <source>
        <dbReference type="EMBL" id="KAJ8790561.1"/>
    </source>
</evidence>
<sequence>MSGAWGHGLPGDAGTEKRVFLLVDAQAPFDVLDRDILDRPSTPALRWAFIKGPSASHPGPARPAPHVGAATHAPITELGPKRGQTPRLSCGRSGPDVRALRPEDHGPASDYEFIKFFVHWRRRLCGHSREFPSLGLGPLVLRRLAGALRPSRRPSGEGRRGLLT</sequence>
<dbReference type="EMBL" id="JAIQCJ010001354">
    <property type="protein sequence ID" value="KAJ8790561.1"/>
    <property type="molecule type" value="Genomic_DNA"/>
</dbReference>
<feature type="non-terminal residue" evidence="2">
    <location>
        <position position="164"/>
    </location>
</feature>
<dbReference type="AlphaFoldDB" id="A0AB34HFQ9"/>
<keyword evidence="3" id="KW-1185">Reference proteome</keyword>
<name>A0AB34HFQ9_ESCRO</name>
<evidence type="ECO:0000313" key="3">
    <source>
        <dbReference type="Proteomes" id="UP001159641"/>
    </source>
</evidence>
<accession>A0AB34HFQ9</accession>
<gene>
    <name evidence="2" type="ORF">J1605_004534</name>
</gene>
<reference evidence="2 3" key="1">
    <citation type="submission" date="2022-11" db="EMBL/GenBank/DDBJ databases">
        <title>Whole genome sequence of Eschrichtius robustus ER-17-0199.</title>
        <authorList>
            <person name="Bruniche-Olsen A."/>
            <person name="Black A.N."/>
            <person name="Fields C.J."/>
            <person name="Walden K."/>
            <person name="Dewoody J.A."/>
        </authorList>
    </citation>
    <scope>NUCLEOTIDE SEQUENCE [LARGE SCALE GENOMIC DNA]</scope>
    <source>
        <strain evidence="2">ER-17-0199</strain>
        <tissue evidence="2">Blubber</tissue>
    </source>
</reference>
<evidence type="ECO:0000256" key="1">
    <source>
        <dbReference type="SAM" id="MobiDB-lite"/>
    </source>
</evidence>
<organism evidence="2 3">
    <name type="scientific">Eschrichtius robustus</name>
    <name type="common">California gray whale</name>
    <name type="synonym">Eschrichtius gibbosus</name>
    <dbReference type="NCBI Taxonomy" id="9764"/>
    <lineage>
        <taxon>Eukaryota</taxon>
        <taxon>Metazoa</taxon>
        <taxon>Chordata</taxon>
        <taxon>Craniata</taxon>
        <taxon>Vertebrata</taxon>
        <taxon>Euteleostomi</taxon>
        <taxon>Mammalia</taxon>
        <taxon>Eutheria</taxon>
        <taxon>Laurasiatheria</taxon>
        <taxon>Artiodactyla</taxon>
        <taxon>Whippomorpha</taxon>
        <taxon>Cetacea</taxon>
        <taxon>Mysticeti</taxon>
        <taxon>Eschrichtiidae</taxon>
        <taxon>Eschrichtius</taxon>
    </lineage>
</organism>
<feature type="region of interest" description="Disordered" evidence="1">
    <location>
        <begin position="76"/>
        <end position="103"/>
    </location>
</feature>
<dbReference type="Proteomes" id="UP001159641">
    <property type="component" value="Unassembled WGS sequence"/>
</dbReference>